<organism evidence="1 2">
    <name type="scientific">Paraburkholderia ribeironis</name>
    <dbReference type="NCBI Taxonomy" id="1247936"/>
    <lineage>
        <taxon>Bacteria</taxon>
        <taxon>Pseudomonadati</taxon>
        <taxon>Pseudomonadota</taxon>
        <taxon>Betaproteobacteria</taxon>
        <taxon>Burkholderiales</taxon>
        <taxon>Burkholderiaceae</taxon>
        <taxon>Paraburkholderia</taxon>
    </lineage>
</organism>
<name>A0A1N7SL47_9BURK</name>
<keyword evidence="2" id="KW-1185">Reference proteome</keyword>
<accession>A0A1N7SL47</accession>
<dbReference type="AlphaFoldDB" id="A0A1N7SL47"/>
<gene>
    <name evidence="1" type="ORF">BN2475_940011</name>
</gene>
<proteinExistence type="predicted"/>
<dbReference type="STRING" id="1247936.BN2475_940011"/>
<sequence length="117" mass="12795">MDGMGGVVHVRRTPSSKAQLCAPVQHLHRRSAGGKVRPGHCARLGSARARSARIRRVGEAGDGYVQDDGRILHGGTAWQIDNIIHHRTDPMAERGSVFDLIKWIVARRDLDGTATLQ</sequence>
<reference evidence="1 2" key="1">
    <citation type="submission" date="2016-12" db="EMBL/GenBank/DDBJ databases">
        <authorList>
            <person name="Song W.-J."/>
            <person name="Kurnit D.M."/>
        </authorList>
    </citation>
    <scope>NUCLEOTIDE SEQUENCE [LARGE SCALE GENOMIC DNA]</scope>
    <source>
        <strain evidence="1 2">STM7296</strain>
    </source>
</reference>
<protein>
    <submittedName>
        <fullName evidence="1">Uncharacterized protein</fullName>
    </submittedName>
</protein>
<dbReference type="EMBL" id="CYGX02000094">
    <property type="protein sequence ID" value="SIT48116.1"/>
    <property type="molecule type" value="Genomic_DNA"/>
</dbReference>
<dbReference type="Proteomes" id="UP000187012">
    <property type="component" value="Unassembled WGS sequence"/>
</dbReference>
<evidence type="ECO:0000313" key="1">
    <source>
        <dbReference type="EMBL" id="SIT48116.1"/>
    </source>
</evidence>
<evidence type="ECO:0000313" key="2">
    <source>
        <dbReference type="Proteomes" id="UP000187012"/>
    </source>
</evidence>